<evidence type="ECO:0000256" key="7">
    <source>
        <dbReference type="RuleBase" id="RU000549"/>
    </source>
</evidence>
<evidence type="ECO:0000256" key="9">
    <source>
        <dbReference type="SAM" id="MobiDB-lite"/>
    </source>
</evidence>
<accession>A0A0D6R2M1</accession>
<sequence>MEACIAVPSFCHTYSAKKSLNPPCPTLHSALPNPHSLSSYAHTSSSSSVTHGQKSRSVKPIRALSSSSSRGGGGGGVASPVGFKDRSVSPWVPRFEDIDATNMLLRQRIVFLCSEVNDINADFVISQLLLLDAEDKTKDIKFFINSPGGSVTAGMGIYDAMKLCKADVSTICFGLAASMGAFLLAAGTKGKRFCMPNSKVMIHQPYGGRGGGVVEMGLQARELRYHKKKFEKIYSRITGKSEKQIEDDTAHDYFLNAWEALGYGIVDAVIDDGKPGLVAPIGDSTYPPKFGLWHYHALYDRIKPLPSEENLIKKEFDGARESSEEVKGDSSGEKDSKKVKERKQFVYDIPIELHIPS</sequence>
<dbReference type="SUPFAM" id="SSF52096">
    <property type="entry name" value="ClpP/crotonase"/>
    <property type="match status" value="1"/>
</dbReference>
<reference evidence="10" key="1">
    <citation type="submission" date="2015-03" db="EMBL/GenBank/DDBJ databases">
        <title>A transcriptome of Araucaria cunninghamii, an australian fine timber species.</title>
        <authorList>
            <person name="Jing Yi C.J.Y."/>
            <person name="Yin San L.Y.S."/>
            <person name="Abdul Karim S.S."/>
            <person name="Wan Azmi N.N."/>
            <person name="Hercus R.R."/>
            <person name="Croft L.L."/>
        </authorList>
    </citation>
    <scope>NUCLEOTIDE SEQUENCE</scope>
    <source>
        <strain evidence="10">MI0301</strain>
        <tissue evidence="10">Leaf</tissue>
    </source>
</reference>
<dbReference type="Gene3D" id="3.90.226.10">
    <property type="entry name" value="2-enoyl-CoA Hydratase, Chain A, domain 1"/>
    <property type="match status" value="1"/>
</dbReference>
<dbReference type="InterPro" id="IPR033135">
    <property type="entry name" value="ClpP_His_AS"/>
</dbReference>
<keyword evidence="3 7" id="KW-0378">Hydrolase</keyword>
<organism evidence="10">
    <name type="scientific">Araucaria cunninghamii</name>
    <name type="common">Hoop pine</name>
    <name type="synonym">Moreton Bay pine</name>
    <dbReference type="NCBI Taxonomy" id="56994"/>
    <lineage>
        <taxon>Eukaryota</taxon>
        <taxon>Viridiplantae</taxon>
        <taxon>Streptophyta</taxon>
        <taxon>Embryophyta</taxon>
        <taxon>Tracheophyta</taxon>
        <taxon>Spermatophyta</taxon>
        <taxon>Pinopsida</taxon>
        <taxon>Pinidae</taxon>
        <taxon>Conifers II</taxon>
        <taxon>Araucariales</taxon>
        <taxon>Araucariaceae</taxon>
        <taxon>Araucaria</taxon>
    </lineage>
</organism>
<dbReference type="PROSITE" id="PS00382">
    <property type="entry name" value="CLP_PROTEASE_HIS"/>
    <property type="match status" value="1"/>
</dbReference>
<dbReference type="GO" id="GO:0004176">
    <property type="term" value="F:ATP-dependent peptidase activity"/>
    <property type="evidence" value="ECO:0007669"/>
    <property type="project" value="InterPro"/>
</dbReference>
<dbReference type="InterPro" id="IPR001907">
    <property type="entry name" value="ClpP"/>
</dbReference>
<dbReference type="GO" id="GO:0009368">
    <property type="term" value="C:endopeptidase Clp complex"/>
    <property type="evidence" value="ECO:0007669"/>
    <property type="project" value="TreeGrafter"/>
</dbReference>
<evidence type="ECO:0000256" key="4">
    <source>
        <dbReference type="ARBA" id="ARBA00022825"/>
    </source>
</evidence>
<feature type="compositionally biased region" description="Low complexity" evidence="9">
    <location>
        <begin position="39"/>
        <end position="48"/>
    </location>
</feature>
<feature type="active site" evidence="6">
    <location>
        <position position="203"/>
    </location>
</feature>
<proteinExistence type="inferred from homology"/>
<dbReference type="PANTHER" id="PTHR10381">
    <property type="entry name" value="ATP-DEPENDENT CLP PROTEASE PROTEOLYTIC SUBUNIT"/>
    <property type="match status" value="1"/>
</dbReference>
<dbReference type="EC" id="3.4.21.92" evidence="7"/>
<name>A0A0D6R2M1_ARACU</name>
<dbReference type="GO" id="GO:0009536">
    <property type="term" value="C:plastid"/>
    <property type="evidence" value="ECO:0007669"/>
    <property type="project" value="UniProtKB-ARBA"/>
</dbReference>
<dbReference type="InterPro" id="IPR029045">
    <property type="entry name" value="ClpP/crotonase-like_dom_sf"/>
</dbReference>
<keyword evidence="4 7" id="KW-0720">Serine protease</keyword>
<evidence type="ECO:0000256" key="3">
    <source>
        <dbReference type="ARBA" id="ARBA00022801"/>
    </source>
</evidence>
<dbReference type="InterPro" id="IPR023562">
    <property type="entry name" value="ClpP/TepA"/>
</dbReference>
<evidence type="ECO:0000256" key="1">
    <source>
        <dbReference type="ARBA" id="ARBA00007039"/>
    </source>
</evidence>
<dbReference type="GO" id="GO:0006515">
    <property type="term" value="P:protein quality control for misfolded or incompletely synthesized proteins"/>
    <property type="evidence" value="ECO:0007669"/>
    <property type="project" value="TreeGrafter"/>
</dbReference>
<dbReference type="HAMAP" id="MF_00444">
    <property type="entry name" value="ClpP"/>
    <property type="match status" value="1"/>
</dbReference>
<evidence type="ECO:0000313" key="10">
    <source>
        <dbReference type="EMBL" id="JAG96946.1"/>
    </source>
</evidence>
<dbReference type="PRINTS" id="PR00127">
    <property type="entry name" value="CLPPROTEASEP"/>
</dbReference>
<dbReference type="PROSITE" id="PS00381">
    <property type="entry name" value="CLP_PROTEASE_SER"/>
    <property type="match status" value="1"/>
</dbReference>
<feature type="region of interest" description="Disordered" evidence="9">
    <location>
        <begin position="39"/>
        <end position="81"/>
    </location>
</feature>
<dbReference type="Pfam" id="PF00574">
    <property type="entry name" value="CLP_protease"/>
    <property type="match status" value="1"/>
</dbReference>
<feature type="active site" evidence="5">
    <location>
        <position position="178"/>
    </location>
</feature>
<dbReference type="AlphaFoldDB" id="A0A0D6R2M1"/>
<dbReference type="CDD" id="cd07017">
    <property type="entry name" value="S14_ClpP_2"/>
    <property type="match status" value="1"/>
</dbReference>
<keyword evidence="2 7" id="KW-0645">Protease</keyword>
<dbReference type="InterPro" id="IPR018215">
    <property type="entry name" value="ClpP_Ser_AS"/>
</dbReference>
<evidence type="ECO:0000256" key="8">
    <source>
        <dbReference type="RuleBase" id="RU003567"/>
    </source>
</evidence>
<protein>
    <recommendedName>
        <fullName evidence="8">ATP-dependent Clp protease proteolytic subunit</fullName>
        <ecNumber evidence="7">3.4.21.92</ecNumber>
    </recommendedName>
</protein>
<evidence type="ECO:0000256" key="6">
    <source>
        <dbReference type="PROSITE-ProRule" id="PRU10086"/>
    </source>
</evidence>
<dbReference type="PANTHER" id="PTHR10381:SF50">
    <property type="entry name" value="ATP-DEPENDENT CLP PROTEASE PROTEOLYTIC SUBUNIT 3, CHLOROPLASTIC"/>
    <property type="match status" value="1"/>
</dbReference>
<feature type="region of interest" description="Disordered" evidence="9">
    <location>
        <begin position="313"/>
        <end position="339"/>
    </location>
</feature>
<dbReference type="GO" id="GO:0051117">
    <property type="term" value="F:ATPase binding"/>
    <property type="evidence" value="ECO:0007669"/>
    <property type="project" value="TreeGrafter"/>
</dbReference>
<dbReference type="EMBL" id="GCKF01035519">
    <property type="protein sequence ID" value="JAG96946.1"/>
    <property type="molecule type" value="Transcribed_RNA"/>
</dbReference>
<evidence type="ECO:0000256" key="2">
    <source>
        <dbReference type="ARBA" id="ARBA00022670"/>
    </source>
</evidence>
<comment type="similarity">
    <text evidence="1 8">Belongs to the peptidase S14 family.</text>
</comment>
<dbReference type="GO" id="GO:0004252">
    <property type="term" value="F:serine-type endopeptidase activity"/>
    <property type="evidence" value="ECO:0007669"/>
    <property type="project" value="UniProtKB-EC"/>
</dbReference>
<evidence type="ECO:0000256" key="5">
    <source>
        <dbReference type="PROSITE-ProRule" id="PRU10085"/>
    </source>
</evidence>